<name>A0ABR4G4T6_9EURO</name>
<proteinExistence type="predicted"/>
<evidence type="ECO:0000313" key="2">
    <source>
        <dbReference type="Proteomes" id="UP001610563"/>
    </source>
</evidence>
<evidence type="ECO:0000313" key="1">
    <source>
        <dbReference type="EMBL" id="KAL2794030.1"/>
    </source>
</evidence>
<protein>
    <submittedName>
        <fullName evidence="1">Uncharacterized protein</fullName>
    </submittedName>
</protein>
<keyword evidence="2" id="KW-1185">Reference proteome</keyword>
<sequence length="189" mass="21256">MATSFDDMIFAILDSQRESNAAVIRGEVVPTSLESPVTIRCVIRGIRYNDGFAQELHGRPELPQVTRALNARALMSNRGVPKMDRPEEIPYCFWHPDVPSEQTLQQLLEAYPENTLLRYQIGRACAAGGYTDLYHTLGLLPEVAIAEEARDNSHSGKAIYDAIMNAPSLWTYMDDYNCCLREKQSLGLF</sequence>
<reference evidence="1 2" key="1">
    <citation type="submission" date="2024-07" db="EMBL/GenBank/DDBJ databases">
        <title>Section-level genome sequencing and comparative genomics of Aspergillus sections Usti and Cavernicolus.</title>
        <authorList>
            <consortium name="Lawrence Berkeley National Laboratory"/>
            <person name="Nybo J.L."/>
            <person name="Vesth T.C."/>
            <person name="Theobald S."/>
            <person name="Frisvad J.C."/>
            <person name="Larsen T.O."/>
            <person name="Kjaerboelling I."/>
            <person name="Rothschild-Mancinelli K."/>
            <person name="Lyhne E.K."/>
            <person name="Kogle M.E."/>
            <person name="Barry K."/>
            <person name="Clum A."/>
            <person name="Na H."/>
            <person name="Ledsgaard L."/>
            <person name="Lin J."/>
            <person name="Lipzen A."/>
            <person name="Kuo A."/>
            <person name="Riley R."/>
            <person name="Mondo S."/>
            <person name="Labutti K."/>
            <person name="Haridas S."/>
            <person name="Pangalinan J."/>
            <person name="Salamov A.A."/>
            <person name="Simmons B.A."/>
            <person name="Magnuson J.K."/>
            <person name="Chen J."/>
            <person name="Drula E."/>
            <person name="Henrissat B."/>
            <person name="Wiebenga A."/>
            <person name="Lubbers R.J."/>
            <person name="Gomes A.C."/>
            <person name="Makela M.R."/>
            <person name="Stajich J."/>
            <person name="Grigoriev I.V."/>
            <person name="Mortensen U.H."/>
            <person name="De Vries R.P."/>
            <person name="Baker S.E."/>
            <person name="Andersen M.R."/>
        </authorList>
    </citation>
    <scope>NUCLEOTIDE SEQUENCE [LARGE SCALE GENOMIC DNA]</scope>
    <source>
        <strain evidence="1 2">CBS 209.92</strain>
    </source>
</reference>
<organism evidence="1 2">
    <name type="scientific">Aspergillus keveii</name>
    <dbReference type="NCBI Taxonomy" id="714993"/>
    <lineage>
        <taxon>Eukaryota</taxon>
        <taxon>Fungi</taxon>
        <taxon>Dikarya</taxon>
        <taxon>Ascomycota</taxon>
        <taxon>Pezizomycotina</taxon>
        <taxon>Eurotiomycetes</taxon>
        <taxon>Eurotiomycetidae</taxon>
        <taxon>Eurotiales</taxon>
        <taxon>Aspergillaceae</taxon>
        <taxon>Aspergillus</taxon>
        <taxon>Aspergillus subgen. Nidulantes</taxon>
    </lineage>
</organism>
<dbReference type="Proteomes" id="UP001610563">
    <property type="component" value="Unassembled WGS sequence"/>
</dbReference>
<dbReference type="EMBL" id="JBFTWV010000050">
    <property type="protein sequence ID" value="KAL2794030.1"/>
    <property type="molecule type" value="Genomic_DNA"/>
</dbReference>
<gene>
    <name evidence="1" type="ORF">BJX66DRAFT_338310</name>
</gene>
<accession>A0ABR4G4T6</accession>
<comment type="caution">
    <text evidence="1">The sequence shown here is derived from an EMBL/GenBank/DDBJ whole genome shotgun (WGS) entry which is preliminary data.</text>
</comment>